<evidence type="ECO:0000256" key="1">
    <source>
        <dbReference type="SAM" id="Phobius"/>
    </source>
</evidence>
<keyword evidence="1" id="KW-0472">Membrane</keyword>
<dbReference type="OrthoDB" id="292841at2"/>
<gene>
    <name evidence="3" type="ORF">Mal48_44470</name>
</gene>
<dbReference type="KEGG" id="tpol:Mal48_44470"/>
<organism evidence="3 4">
    <name type="scientific">Thalassoglobus polymorphus</name>
    <dbReference type="NCBI Taxonomy" id="2527994"/>
    <lineage>
        <taxon>Bacteria</taxon>
        <taxon>Pseudomonadati</taxon>
        <taxon>Planctomycetota</taxon>
        <taxon>Planctomycetia</taxon>
        <taxon>Planctomycetales</taxon>
        <taxon>Planctomycetaceae</taxon>
        <taxon>Thalassoglobus</taxon>
    </lineage>
</organism>
<protein>
    <recommendedName>
        <fullName evidence="2">GYF domain-containing protein</fullName>
    </recommendedName>
</protein>
<accession>A0A517QU53</accession>
<feature type="transmembrane region" description="Helical" evidence="1">
    <location>
        <begin position="263"/>
        <end position="284"/>
    </location>
</feature>
<keyword evidence="4" id="KW-1185">Reference proteome</keyword>
<evidence type="ECO:0000313" key="4">
    <source>
        <dbReference type="Proteomes" id="UP000315724"/>
    </source>
</evidence>
<feature type="transmembrane region" description="Helical" evidence="1">
    <location>
        <begin position="293"/>
        <end position="314"/>
    </location>
</feature>
<proteinExistence type="predicted"/>
<dbReference type="EMBL" id="CP036267">
    <property type="protein sequence ID" value="QDT35171.1"/>
    <property type="molecule type" value="Genomic_DNA"/>
</dbReference>
<evidence type="ECO:0000259" key="2">
    <source>
        <dbReference type="Pfam" id="PF14237"/>
    </source>
</evidence>
<dbReference type="InterPro" id="IPR025640">
    <property type="entry name" value="GYF_2"/>
</dbReference>
<sequence length="427" mass="46624">MSTVDNQKYFVRIRGKIMGPFTLDQLASLKNRGRLHDEHEVSTDRSTWVPANRIEGLFERKAAEAVATNHQEVKEESTASEGSTSWYYTIDDVQKGPVSFAKLEKLCRNGRISDDDLVWNENLDEWIAVSEVDGLETSGNVKVKKQSKEKFPTFRSDSHGQTIFWDALLDGVRSTITAAGLEATFHGMIKRGSLAMTVAIISWFGVVITQGVKSDSIQAILWGMCSVLILSALKYVAVHLSFASEELVRNTPNTLATPAFPNAISVLLLSTGVGIAGISVYYALERDDLVMKILLLLVAGESLVVFIGSAYATLRPDWLNIKIESGANAALEGVAVFSMSLKLLMRLLTVVFCVSAWIGAVVLITSNICFIIGGEWLLTAIALSSVGVMQLSAASIAPLIGYLFFVFWSIFLGTAQAILLLSRNDKS</sequence>
<reference evidence="3 4" key="1">
    <citation type="submission" date="2019-02" db="EMBL/GenBank/DDBJ databases">
        <title>Deep-cultivation of Planctomycetes and their phenomic and genomic characterization uncovers novel biology.</title>
        <authorList>
            <person name="Wiegand S."/>
            <person name="Jogler M."/>
            <person name="Boedeker C."/>
            <person name="Pinto D."/>
            <person name="Vollmers J."/>
            <person name="Rivas-Marin E."/>
            <person name="Kohn T."/>
            <person name="Peeters S.H."/>
            <person name="Heuer A."/>
            <person name="Rast P."/>
            <person name="Oberbeckmann S."/>
            <person name="Bunk B."/>
            <person name="Jeske O."/>
            <person name="Meyerdierks A."/>
            <person name="Storesund J.E."/>
            <person name="Kallscheuer N."/>
            <person name="Luecker S."/>
            <person name="Lage O.M."/>
            <person name="Pohl T."/>
            <person name="Merkel B.J."/>
            <person name="Hornburger P."/>
            <person name="Mueller R.-W."/>
            <person name="Bruemmer F."/>
            <person name="Labrenz M."/>
            <person name="Spormann A.M."/>
            <person name="Op den Camp H."/>
            <person name="Overmann J."/>
            <person name="Amann R."/>
            <person name="Jetten M.S.M."/>
            <person name="Mascher T."/>
            <person name="Medema M.H."/>
            <person name="Devos D.P."/>
            <person name="Kaster A.-K."/>
            <person name="Ovreas L."/>
            <person name="Rohde M."/>
            <person name="Galperin M.Y."/>
            <person name="Jogler C."/>
        </authorList>
    </citation>
    <scope>NUCLEOTIDE SEQUENCE [LARGE SCALE GENOMIC DNA]</scope>
    <source>
        <strain evidence="3 4">Mal48</strain>
    </source>
</reference>
<name>A0A517QU53_9PLAN</name>
<keyword evidence="1" id="KW-0812">Transmembrane</keyword>
<feature type="transmembrane region" description="Helical" evidence="1">
    <location>
        <begin position="399"/>
        <end position="421"/>
    </location>
</feature>
<feature type="transmembrane region" description="Helical" evidence="1">
    <location>
        <begin position="219"/>
        <end position="243"/>
    </location>
</feature>
<feature type="transmembrane region" description="Helical" evidence="1">
    <location>
        <begin position="376"/>
        <end position="393"/>
    </location>
</feature>
<feature type="transmembrane region" description="Helical" evidence="1">
    <location>
        <begin position="343"/>
        <end position="364"/>
    </location>
</feature>
<dbReference type="Pfam" id="PF14237">
    <property type="entry name" value="GYF_2"/>
    <property type="match status" value="1"/>
</dbReference>
<feature type="transmembrane region" description="Helical" evidence="1">
    <location>
        <begin position="194"/>
        <end position="212"/>
    </location>
</feature>
<dbReference type="Proteomes" id="UP000315724">
    <property type="component" value="Chromosome"/>
</dbReference>
<keyword evidence="1" id="KW-1133">Transmembrane helix</keyword>
<evidence type="ECO:0000313" key="3">
    <source>
        <dbReference type="EMBL" id="QDT35171.1"/>
    </source>
</evidence>
<feature type="domain" description="GYF" evidence="2">
    <location>
        <begin position="86"/>
        <end position="135"/>
    </location>
</feature>
<dbReference type="AlphaFoldDB" id="A0A517QU53"/>